<proteinExistence type="predicted"/>
<organism evidence="4 5">
    <name type="scientific">Aspergillus tanneri</name>
    <dbReference type="NCBI Taxonomy" id="1220188"/>
    <lineage>
        <taxon>Eukaryota</taxon>
        <taxon>Fungi</taxon>
        <taxon>Dikarya</taxon>
        <taxon>Ascomycota</taxon>
        <taxon>Pezizomycotina</taxon>
        <taxon>Eurotiomycetes</taxon>
        <taxon>Eurotiomycetidae</taxon>
        <taxon>Eurotiales</taxon>
        <taxon>Aspergillaceae</taxon>
        <taxon>Aspergillus</taxon>
        <taxon>Aspergillus subgen. Circumdati</taxon>
    </lineage>
</organism>
<dbReference type="GO" id="GO:0005739">
    <property type="term" value="C:mitochondrion"/>
    <property type="evidence" value="ECO:0007669"/>
    <property type="project" value="TreeGrafter"/>
</dbReference>
<dbReference type="PANTHER" id="PTHR28190:SF1">
    <property type="entry name" value="NUCLEAR MIGRATION PROTEIN NUM1"/>
    <property type="match status" value="1"/>
</dbReference>
<dbReference type="InterPro" id="IPR011993">
    <property type="entry name" value="PH-like_dom_sf"/>
</dbReference>
<feature type="domain" description="PH" evidence="3">
    <location>
        <begin position="1361"/>
        <end position="1472"/>
    </location>
</feature>
<feature type="compositionally biased region" description="Polar residues" evidence="2">
    <location>
        <begin position="1543"/>
        <end position="1558"/>
    </location>
</feature>
<dbReference type="Gene3D" id="2.30.29.30">
    <property type="entry name" value="Pleckstrin-homology domain (PH domain)/Phosphotyrosine-binding domain (PTB)"/>
    <property type="match status" value="1"/>
</dbReference>
<feature type="compositionally biased region" description="Basic and acidic residues" evidence="2">
    <location>
        <begin position="1247"/>
        <end position="1262"/>
    </location>
</feature>
<dbReference type="GeneID" id="54333453"/>
<feature type="region of interest" description="Disordered" evidence="2">
    <location>
        <begin position="366"/>
        <end position="402"/>
    </location>
</feature>
<feature type="compositionally biased region" description="Acidic residues" evidence="2">
    <location>
        <begin position="566"/>
        <end position="578"/>
    </location>
</feature>
<feature type="compositionally biased region" description="Polar residues" evidence="2">
    <location>
        <begin position="1502"/>
        <end position="1517"/>
    </location>
</feature>
<reference evidence="4 5" key="1">
    <citation type="submission" date="2019-08" db="EMBL/GenBank/DDBJ databases">
        <title>The genome sequence of a newly discovered highly antifungal drug resistant Aspergillus species, Aspergillus tanneri NIH 1004.</title>
        <authorList>
            <person name="Mounaud S."/>
            <person name="Singh I."/>
            <person name="Joardar V."/>
            <person name="Pakala S."/>
            <person name="Pakala S."/>
            <person name="Venepally P."/>
            <person name="Chung J.K."/>
            <person name="Losada L."/>
            <person name="Nierman W.C."/>
        </authorList>
    </citation>
    <scope>NUCLEOTIDE SEQUENCE [LARGE SCALE GENOMIC DNA]</scope>
    <source>
        <strain evidence="4 5">NIH1004</strain>
    </source>
</reference>
<gene>
    <name evidence="4" type="ORF">ATNIH1004_010752</name>
</gene>
<dbReference type="PANTHER" id="PTHR28190">
    <property type="entry name" value="NUCLEAR MIGRATION PROTEIN NUM1"/>
    <property type="match status" value="1"/>
</dbReference>
<protein>
    <recommendedName>
        <fullName evidence="3">PH domain-containing protein</fullName>
    </recommendedName>
</protein>
<feature type="compositionally biased region" description="Basic residues" evidence="2">
    <location>
        <begin position="634"/>
        <end position="647"/>
    </location>
</feature>
<feature type="compositionally biased region" description="Polar residues" evidence="2">
    <location>
        <begin position="1281"/>
        <end position="1308"/>
    </location>
</feature>
<dbReference type="OrthoDB" id="2149224at2759"/>
<feature type="compositionally biased region" description="Basic and acidic residues" evidence="2">
    <location>
        <begin position="818"/>
        <end position="831"/>
    </location>
</feature>
<evidence type="ECO:0000313" key="5">
    <source>
        <dbReference type="Proteomes" id="UP000324241"/>
    </source>
</evidence>
<dbReference type="SMART" id="SM00233">
    <property type="entry name" value="PH"/>
    <property type="match status" value="1"/>
</dbReference>
<dbReference type="GO" id="GO:0005543">
    <property type="term" value="F:phospholipid binding"/>
    <property type="evidence" value="ECO:0007669"/>
    <property type="project" value="InterPro"/>
</dbReference>
<feature type="region of interest" description="Disordered" evidence="2">
    <location>
        <begin position="447"/>
        <end position="679"/>
    </location>
</feature>
<dbReference type="GO" id="GO:0015631">
    <property type="term" value="F:tubulin binding"/>
    <property type="evidence" value="ECO:0007669"/>
    <property type="project" value="TreeGrafter"/>
</dbReference>
<dbReference type="VEuPathDB" id="FungiDB:EYZ11_006488"/>
<dbReference type="GO" id="GO:0005938">
    <property type="term" value="C:cell cortex"/>
    <property type="evidence" value="ECO:0007669"/>
    <property type="project" value="InterPro"/>
</dbReference>
<dbReference type="EMBL" id="QUQM01000008">
    <property type="protein sequence ID" value="KAA8641813.1"/>
    <property type="molecule type" value="Genomic_DNA"/>
</dbReference>
<feature type="coiled-coil region" evidence="1">
    <location>
        <begin position="207"/>
        <end position="248"/>
    </location>
</feature>
<feature type="region of interest" description="Disordered" evidence="2">
    <location>
        <begin position="143"/>
        <end position="190"/>
    </location>
</feature>
<dbReference type="Proteomes" id="UP000324241">
    <property type="component" value="Unassembled WGS sequence"/>
</dbReference>
<feature type="region of interest" description="Disordered" evidence="2">
    <location>
        <begin position="1126"/>
        <end position="1162"/>
    </location>
</feature>
<feature type="compositionally biased region" description="Low complexity" evidence="2">
    <location>
        <begin position="652"/>
        <end position="670"/>
    </location>
</feature>
<dbReference type="InterPro" id="IPR024774">
    <property type="entry name" value="PH_dom-Mcp5-type"/>
</dbReference>
<feature type="region of interest" description="Disordered" evidence="2">
    <location>
        <begin position="1"/>
        <end position="40"/>
    </location>
</feature>
<name>A0A5M9MA60_9EURO</name>
<feature type="coiled-coil region" evidence="1">
    <location>
        <begin position="62"/>
        <end position="110"/>
    </location>
</feature>
<dbReference type="InterPro" id="IPR001849">
    <property type="entry name" value="PH_domain"/>
</dbReference>
<accession>A0A5M9MA60</accession>
<evidence type="ECO:0000256" key="1">
    <source>
        <dbReference type="SAM" id="Coils"/>
    </source>
</evidence>
<sequence>MTASLLDSTGNGGMNEGQKMSTIEDPFVANPEEGVVSRDSHRYSSFDTQFFSLDASSPAQAKRALQAHLAETERRLEEASKLGTALIDQQKELEDKLKEVEQQQEEGQIGPDLRRKLVDIEREYHEIGRETARAFLAPKRLAGDDGHLGTPSMDQKSPLSPALFAGQATNSPSKVSVPSRKQRNQPSSRVHDIEFATEISTSLLAQVRQLQALLAEREEALKGVNLEKSRLELEAEGYAQRIRALDESEERYKDENWSLETRTHELMATIKEASDRESRLNSSLGAIASEKNAVERELEDLKQANAKLIEDQTAAQKANDAEIHLLRRNLNAGDSERLALQQKLEELNSQNEELAKAVGMRLRQYEAEASREIPQDDEFDDQGRATPESSPPPSPNKFTPRHNHLETETLRSSLGHAHRMIQNLKSTIHREKTEKIELKRILQEARDEVEQRRREGAGPAGPSNKRQKTKAEPSRKPARPDLLGAGRRGRTEIEVHDTDWEDNAADASPSQKAALNFTRGRVAAQSSDEPSDVYHTATEADDTFETANERETATESEAFQTGIESMADDSADSDDLTETEDRVQRTPRGRVPSLAMSKARDRTSYQSTASTSADEDETQDGEFPSPSQVSTPRYRLRKRRSVVRKIRPSGEAPMASRSRPSSARESPATSFSHDSGAPEGQSLFAELAELDGDEAEGEFGPPMPRGTASSASTPRMLPTPVSRRPSEAILDTPPRLAMVDCGVMTDPWEPVMPVDPYETGISRAPTTPKKATSDAAIVTETKEAPQLVHSATQWTPLKAASESISDQVSSVPTPPKMAWDDHSSHTQHDGTEEPAPLQLETSSISIEETAPAAPIRPDLSTSYFVGGCTEPVTIPIAKSLEMELSVMSSQFTEPVVAQLPESEPTYVPDMDISSVFAEHTEPTVAMLPEPESTYVPDVDVSSIFAEHTIPIVATLPETEPTYVPDMDVSSIFAEHTVPIVATLPEPVLESSVSVSEHASYTDVQQLVVSTIVSEQTEPVSATLTEPIEPVSTVGGGERTASSDLPNLTISILNPEFTEPVPQVQEQPAPPVHEFALSTICVMETSPAESIPTMAIPTASTPDDNAPPMQVRDGVPDKRFPEITPLVVAEDPPIENANASERKRDKLPLGPISGNAVTKRQSYNQADQGAQTILSSKQIDQLLLDRVTSRPLSPPDSDKAKELNNSPFATPKARPRPTHQSSTTSLHRRPGSAASLASSVHSPPPLPADHKEAIMAAEKKSMEQRPISPGLMGPPLAPASAFKTNATQRPRTPNDSSIRVGSVKTTSSRVKGGRESQVSRRSSMSSFASEIEERFNMHPNAAGFPYGYPAGTDARMIQAITQTMIGEFLWKYTRKAVSGEISTTRHRRYFWVHPYTRTLYWSEHDPQTAGKNETRTKSVPIEAVRVVADDNPYPPGLHCRSLEVVSPGRRIRFTATTSQRHETWFNALSYLLLRNPGEAGEEEGGVTLEDIDEFNPGFRSRSRQTARMSISSSQSRNLRNPPKQRAASAMSARNTLTPGRVSPALSTPSQYSDQVRNSSTSRLSTIFNATIKGSIGRRGPGYATSSVHDGSIHGHESEEDLRHMMERQEQTDRLENVRACCDGKHDVSSLSRMSRYSPRVNRIHSHH</sequence>
<feature type="region of interest" description="Disordered" evidence="2">
    <location>
        <begin position="807"/>
        <end position="836"/>
    </location>
</feature>
<evidence type="ECO:0000313" key="4">
    <source>
        <dbReference type="EMBL" id="KAA8641813.1"/>
    </source>
</evidence>
<feature type="coiled-coil region" evidence="1">
    <location>
        <begin position="284"/>
        <end position="360"/>
    </location>
</feature>
<evidence type="ECO:0000259" key="3">
    <source>
        <dbReference type="PROSITE" id="PS50003"/>
    </source>
</evidence>
<dbReference type="PROSITE" id="PS50003">
    <property type="entry name" value="PH_DOMAIN"/>
    <property type="match status" value="1"/>
</dbReference>
<dbReference type="CDD" id="cd13365">
    <property type="entry name" value="PH_PLC_plant-like"/>
    <property type="match status" value="1"/>
</dbReference>
<dbReference type="RefSeq" id="XP_033421175.1">
    <property type="nucleotide sequence ID" value="XM_033575320.1"/>
</dbReference>
<dbReference type="SUPFAM" id="SSF50729">
    <property type="entry name" value="PH domain-like"/>
    <property type="match status" value="1"/>
</dbReference>
<comment type="caution">
    <text evidence="4">The sequence shown here is derived from an EMBL/GenBank/DDBJ whole genome shotgun (WGS) entry which is preliminary data.</text>
</comment>
<feature type="compositionally biased region" description="Polar residues" evidence="2">
    <location>
        <begin position="167"/>
        <end position="176"/>
    </location>
</feature>
<feature type="region of interest" description="Disordered" evidence="2">
    <location>
        <begin position="1491"/>
        <end position="1558"/>
    </location>
</feature>
<feature type="region of interest" description="Disordered" evidence="2">
    <location>
        <begin position="694"/>
        <end position="727"/>
    </location>
</feature>
<feature type="compositionally biased region" description="Basic and acidic residues" evidence="2">
    <location>
        <begin position="469"/>
        <end position="479"/>
    </location>
</feature>
<feature type="region of interest" description="Disordered" evidence="2">
    <location>
        <begin position="1187"/>
        <end position="1323"/>
    </location>
</feature>
<feature type="compositionally biased region" description="Basic and acidic residues" evidence="2">
    <location>
        <begin position="489"/>
        <end position="498"/>
    </location>
</feature>
<keyword evidence="1" id="KW-0175">Coiled coil</keyword>
<dbReference type="GO" id="GO:0000226">
    <property type="term" value="P:microtubule cytoskeleton organization"/>
    <property type="evidence" value="ECO:0007669"/>
    <property type="project" value="TreeGrafter"/>
</dbReference>
<dbReference type="GO" id="GO:0032065">
    <property type="term" value="P:maintenance of protein location in cell cortex"/>
    <property type="evidence" value="ECO:0007669"/>
    <property type="project" value="InterPro"/>
</dbReference>
<dbReference type="InterPro" id="IPR053005">
    <property type="entry name" value="Nuclear_Pos-Cytoskel_Interact"/>
</dbReference>
<feature type="compositionally biased region" description="Basic and acidic residues" evidence="2">
    <location>
        <begin position="447"/>
        <end position="456"/>
    </location>
</feature>
<evidence type="ECO:0000256" key="2">
    <source>
        <dbReference type="SAM" id="MobiDB-lite"/>
    </source>
</evidence>
<dbReference type="Pfam" id="PF12814">
    <property type="entry name" value="Mcp5_PH"/>
    <property type="match status" value="1"/>
</dbReference>